<sequence>MQPAQRHLRKNSVVCVIVALVVTLITGWYPKYGGGPGSSNAKYGVPFCWRIMKWQAAIEPIDGLVRLKDGRVEEKQPRFHGAGTTHTRFSPFRFALDAAFWFTAFTTIAHLIHTQRVRKSTADG</sequence>
<dbReference type="EMBL" id="AMWG01000041">
    <property type="protein sequence ID" value="ELP34140.1"/>
    <property type="molecule type" value="Genomic_DNA"/>
</dbReference>
<feature type="transmembrane region" description="Helical" evidence="1">
    <location>
        <begin position="94"/>
        <end position="112"/>
    </location>
</feature>
<protein>
    <submittedName>
        <fullName evidence="2">Uncharacterized protein</fullName>
    </submittedName>
</protein>
<keyword evidence="1" id="KW-0812">Transmembrane</keyword>
<keyword evidence="1" id="KW-0472">Membrane</keyword>
<evidence type="ECO:0000313" key="2">
    <source>
        <dbReference type="EMBL" id="ELP34140.1"/>
    </source>
</evidence>
<organism evidence="2 3">
    <name type="scientific">Rhodopirellula baltica SWK14</name>
    <dbReference type="NCBI Taxonomy" id="993516"/>
    <lineage>
        <taxon>Bacteria</taxon>
        <taxon>Pseudomonadati</taxon>
        <taxon>Planctomycetota</taxon>
        <taxon>Planctomycetia</taxon>
        <taxon>Pirellulales</taxon>
        <taxon>Pirellulaceae</taxon>
        <taxon>Rhodopirellula</taxon>
    </lineage>
</organism>
<evidence type="ECO:0000256" key="1">
    <source>
        <dbReference type="SAM" id="Phobius"/>
    </source>
</evidence>
<name>L7CJX0_RHOBT</name>
<proteinExistence type="predicted"/>
<gene>
    <name evidence="2" type="ORF">RBSWK_01933</name>
</gene>
<reference evidence="2 3" key="1">
    <citation type="journal article" date="2013" name="Mar. Genomics">
        <title>Expression of sulfatases in Rhodopirellula baltica and the diversity of sulfatases in the genus Rhodopirellula.</title>
        <authorList>
            <person name="Wegner C.E."/>
            <person name="Richter-Heitmann T."/>
            <person name="Klindworth A."/>
            <person name="Klockow C."/>
            <person name="Richter M."/>
            <person name="Achstetter T."/>
            <person name="Glockner F.O."/>
            <person name="Harder J."/>
        </authorList>
    </citation>
    <scope>NUCLEOTIDE SEQUENCE [LARGE SCALE GENOMIC DNA]</scope>
    <source>
        <strain evidence="2 3">SWK14</strain>
    </source>
</reference>
<dbReference type="PATRIC" id="fig|993516.3.peg.2062"/>
<accession>L7CJX0</accession>
<dbReference type="Proteomes" id="UP000010959">
    <property type="component" value="Unassembled WGS sequence"/>
</dbReference>
<comment type="caution">
    <text evidence="2">The sequence shown here is derived from an EMBL/GenBank/DDBJ whole genome shotgun (WGS) entry which is preliminary data.</text>
</comment>
<dbReference type="AlphaFoldDB" id="L7CJX0"/>
<keyword evidence="1" id="KW-1133">Transmembrane helix</keyword>
<feature type="transmembrane region" description="Helical" evidence="1">
    <location>
        <begin position="12"/>
        <end position="29"/>
    </location>
</feature>
<evidence type="ECO:0000313" key="3">
    <source>
        <dbReference type="Proteomes" id="UP000010959"/>
    </source>
</evidence>